<dbReference type="EMBL" id="JACHJB010000002">
    <property type="protein sequence ID" value="MBB6349519.1"/>
    <property type="molecule type" value="Genomic_DNA"/>
</dbReference>
<dbReference type="GO" id="GO:0008703">
    <property type="term" value="F:5-amino-6-(5-phosphoribosylamino)uracil reductase activity"/>
    <property type="evidence" value="ECO:0007669"/>
    <property type="project" value="InterPro"/>
</dbReference>
<dbReference type="Pfam" id="PF01872">
    <property type="entry name" value="RibD_C"/>
    <property type="match status" value="1"/>
</dbReference>
<dbReference type="PANTHER" id="PTHR38011">
    <property type="entry name" value="DIHYDROFOLATE REDUCTASE FAMILY PROTEIN (AFU_ORTHOLOGUE AFUA_8G06820)"/>
    <property type="match status" value="1"/>
</dbReference>
<evidence type="ECO:0000259" key="1">
    <source>
        <dbReference type="Pfam" id="PF01872"/>
    </source>
</evidence>
<comment type="caution">
    <text evidence="2">The sequence shown here is derived from an EMBL/GenBank/DDBJ whole genome shotgun (WGS) entry which is preliminary data.</text>
</comment>
<gene>
    <name evidence="2" type="ORF">FHU36_006064</name>
</gene>
<dbReference type="RefSeq" id="WP_185087075.1">
    <property type="nucleotide sequence ID" value="NZ_JACHJB010000002.1"/>
</dbReference>
<accession>A0A7X0F1G1</accession>
<reference evidence="2 3" key="1">
    <citation type="submission" date="2020-08" db="EMBL/GenBank/DDBJ databases">
        <title>Sequencing the genomes of 1000 actinobacteria strains.</title>
        <authorList>
            <person name="Klenk H.-P."/>
        </authorList>
    </citation>
    <scope>NUCLEOTIDE SEQUENCE [LARGE SCALE GENOMIC DNA]</scope>
    <source>
        <strain evidence="2 3">DSM 45913</strain>
    </source>
</reference>
<dbReference type="Gene3D" id="3.40.430.10">
    <property type="entry name" value="Dihydrofolate Reductase, subunit A"/>
    <property type="match status" value="1"/>
</dbReference>
<dbReference type="InterPro" id="IPR050765">
    <property type="entry name" value="Riboflavin_Biosynth_HTPR"/>
</dbReference>
<dbReference type="Proteomes" id="UP000583800">
    <property type="component" value="Unassembled WGS sequence"/>
</dbReference>
<name>A0A7X0F1G1_9ACTN</name>
<evidence type="ECO:0000313" key="2">
    <source>
        <dbReference type="EMBL" id="MBB6349519.1"/>
    </source>
</evidence>
<sequence>MPKLRVHNFTLSLDGYAAGPRQRMDAPFGDGVEGLHDWMVATRTFRATHGLDGGEEGPDDERVRRAEDGIGATIMGRNMFGPQRGPWADHSWRGWWGPNPPYHNDVFVMTHHVRPTLAMEGGTTFHFVDDTPGAVLERAFDAAGGKDVLVAGGAATIRQFLREGLVDDLYLVIAPILAGAGERLLGDLDLGRYEVADTTVSQTATHVHITRRATR</sequence>
<dbReference type="GO" id="GO:0009231">
    <property type="term" value="P:riboflavin biosynthetic process"/>
    <property type="evidence" value="ECO:0007669"/>
    <property type="project" value="InterPro"/>
</dbReference>
<dbReference type="SUPFAM" id="SSF53597">
    <property type="entry name" value="Dihydrofolate reductase-like"/>
    <property type="match status" value="1"/>
</dbReference>
<dbReference type="InterPro" id="IPR002734">
    <property type="entry name" value="RibDG_C"/>
</dbReference>
<dbReference type="AlphaFoldDB" id="A0A7X0F1G1"/>
<dbReference type="PANTHER" id="PTHR38011:SF12">
    <property type="entry name" value="BIFUNCTIONAL DEAMINASE-REDUCTASE DOMAIN PROTEIN"/>
    <property type="match status" value="1"/>
</dbReference>
<organism evidence="2 3">
    <name type="scientific">Nonomuraea muscovyensis</name>
    <dbReference type="NCBI Taxonomy" id="1124761"/>
    <lineage>
        <taxon>Bacteria</taxon>
        <taxon>Bacillati</taxon>
        <taxon>Actinomycetota</taxon>
        <taxon>Actinomycetes</taxon>
        <taxon>Streptosporangiales</taxon>
        <taxon>Streptosporangiaceae</taxon>
        <taxon>Nonomuraea</taxon>
    </lineage>
</organism>
<dbReference type="InterPro" id="IPR024072">
    <property type="entry name" value="DHFR-like_dom_sf"/>
</dbReference>
<proteinExistence type="predicted"/>
<protein>
    <submittedName>
        <fullName evidence="2">Dihydrofolate reductase</fullName>
    </submittedName>
</protein>
<evidence type="ECO:0000313" key="3">
    <source>
        <dbReference type="Proteomes" id="UP000583800"/>
    </source>
</evidence>
<feature type="domain" description="Bacterial bifunctional deaminase-reductase C-terminal" evidence="1">
    <location>
        <begin position="8"/>
        <end position="206"/>
    </location>
</feature>
<keyword evidence="3" id="KW-1185">Reference proteome</keyword>